<name>I1YFD9_METFJ</name>
<accession>I1YFD9</accession>
<dbReference type="Pfam" id="PF05545">
    <property type="entry name" value="FixQ"/>
    <property type="match status" value="1"/>
</dbReference>
<organism evidence="2 3">
    <name type="scientific">Methylophaga frappieri (strain ATCC BAA-2434 / DSM 25690 / JAM7)</name>
    <dbReference type="NCBI Taxonomy" id="754477"/>
    <lineage>
        <taxon>Bacteria</taxon>
        <taxon>Pseudomonadati</taxon>
        <taxon>Pseudomonadota</taxon>
        <taxon>Gammaproteobacteria</taxon>
        <taxon>Thiotrichales</taxon>
        <taxon>Piscirickettsiaceae</taxon>
        <taxon>Methylophaga</taxon>
    </lineage>
</organism>
<keyword evidence="3" id="KW-1185">Reference proteome</keyword>
<evidence type="ECO:0000313" key="3">
    <source>
        <dbReference type="Proteomes" id="UP000009145"/>
    </source>
</evidence>
<dbReference type="RefSeq" id="WP_014703082.1">
    <property type="nucleotide sequence ID" value="NC_017856.1"/>
</dbReference>
<dbReference type="EMBL" id="CP003380">
    <property type="protein sequence ID" value="AFJ01632.1"/>
    <property type="molecule type" value="Genomic_DNA"/>
</dbReference>
<dbReference type="OrthoDB" id="5797197at2"/>
<feature type="transmembrane region" description="Helical" evidence="1">
    <location>
        <begin position="20"/>
        <end position="41"/>
    </location>
</feature>
<keyword evidence="1" id="KW-0472">Membrane</keyword>
<keyword evidence="1" id="KW-1133">Transmembrane helix</keyword>
<keyword evidence="1" id="KW-0812">Transmembrane</keyword>
<dbReference type="AlphaFoldDB" id="I1YFD9"/>
<dbReference type="eggNOG" id="ENOG50330IN">
    <property type="taxonomic scope" value="Bacteria"/>
</dbReference>
<dbReference type="PATRIC" id="fig|754477.3.peg.451"/>
<sequence length="70" mass="8290">MSEILSYFETNWHAMTVNDWIGTILTVIIFLLMLGLYIWVLRPKNKEKIESHRNMLFDEDGERNSESKNG</sequence>
<proteinExistence type="predicted"/>
<protein>
    <submittedName>
        <fullName evidence="2">Cbb3-type cytochrome oxidase component FixQ</fullName>
    </submittedName>
</protein>
<reference evidence="2 3" key="1">
    <citation type="journal article" date="2012" name="J. Bacteriol.">
        <title>Complete genome sequences of Methylophaga sp. strain JAM1 and Methylophaga sp. strain JAM7.</title>
        <authorList>
            <person name="Villeneuve C."/>
            <person name="Martineau C."/>
            <person name="Mauffrey F."/>
            <person name="Villemur R."/>
        </authorList>
    </citation>
    <scope>NUCLEOTIDE SEQUENCE [LARGE SCALE GENOMIC DNA]</scope>
    <source>
        <strain evidence="2 3">JAM7</strain>
    </source>
</reference>
<dbReference type="STRING" id="754477.Q7C_457"/>
<dbReference type="InterPro" id="IPR008621">
    <property type="entry name" value="Cbb3-typ_cyt_oxidase_comp"/>
</dbReference>
<dbReference type="Proteomes" id="UP000009145">
    <property type="component" value="Chromosome"/>
</dbReference>
<dbReference type="KEGG" id="mec:Q7C_457"/>
<evidence type="ECO:0000313" key="2">
    <source>
        <dbReference type="EMBL" id="AFJ01632.1"/>
    </source>
</evidence>
<dbReference type="HOGENOM" id="CLU_201812_0_0_6"/>
<gene>
    <name evidence="2" type="ordered locus">Q7C_457</name>
</gene>
<evidence type="ECO:0000256" key="1">
    <source>
        <dbReference type="SAM" id="Phobius"/>
    </source>
</evidence>